<comment type="similarity">
    <text evidence="1">Belongs to the phD/YefM antitoxin family.</text>
</comment>
<dbReference type="EMBL" id="QPGA01000002">
    <property type="protein sequence ID" value="RDE52149.1"/>
    <property type="molecule type" value="Genomic_DNA"/>
</dbReference>
<evidence type="ECO:0000313" key="3">
    <source>
        <dbReference type="Proteomes" id="UP000253831"/>
    </source>
</evidence>
<dbReference type="SUPFAM" id="SSF143120">
    <property type="entry name" value="YefM-like"/>
    <property type="match status" value="1"/>
</dbReference>
<organism evidence="2 3">
    <name type="scientific">Candidatus Accumulibacter meliphilus</name>
    <dbReference type="NCBI Taxonomy" id="2211374"/>
    <lineage>
        <taxon>Bacteria</taxon>
        <taxon>Pseudomonadati</taxon>
        <taxon>Pseudomonadota</taxon>
        <taxon>Betaproteobacteria</taxon>
        <taxon>Candidatus Accumulibacter</taxon>
    </lineage>
</organism>
<comment type="caution">
    <text evidence="2">The sequence shown here is derived from an EMBL/GenBank/DDBJ whole genome shotgun (WGS) entry which is preliminary data.</text>
</comment>
<name>A0A369XUR8_9PROT</name>
<protein>
    <submittedName>
        <fullName evidence="2">Type II toxin-antitoxin system prevent-host-death family antitoxin</fullName>
    </submittedName>
</protein>
<dbReference type="InterPro" id="IPR036165">
    <property type="entry name" value="YefM-like_sf"/>
</dbReference>
<dbReference type="Proteomes" id="UP000253831">
    <property type="component" value="Unassembled WGS sequence"/>
</dbReference>
<dbReference type="NCBIfam" id="TIGR01552">
    <property type="entry name" value="phd_fam"/>
    <property type="match status" value="1"/>
</dbReference>
<dbReference type="Gene3D" id="3.40.1620.10">
    <property type="entry name" value="YefM-like domain"/>
    <property type="match status" value="1"/>
</dbReference>
<proteinExistence type="inferred from homology"/>
<dbReference type="AlphaFoldDB" id="A0A369XUR8"/>
<evidence type="ECO:0000256" key="1">
    <source>
        <dbReference type="ARBA" id="ARBA00009981"/>
    </source>
</evidence>
<accession>A0A369XUR8</accession>
<evidence type="ECO:0000313" key="2">
    <source>
        <dbReference type="EMBL" id="RDE52149.1"/>
    </source>
</evidence>
<reference evidence="2 3" key="1">
    <citation type="submission" date="2018-05" db="EMBL/GenBank/DDBJ databases">
        <title>Integrated omic analyses show evidence that a Ca. Accumulibacter phosphatis strain performs denitrification under micro-aerobic conditions.</title>
        <authorList>
            <person name="Camejo P.Y."/>
            <person name="Katherine M.D."/>
            <person name="Daniel N.R."/>
        </authorList>
    </citation>
    <scope>NUCLEOTIDE SEQUENCE [LARGE SCALE GENOMIC DNA]</scope>
    <source>
        <strain evidence="2">UW-LDO-IC</strain>
    </source>
</reference>
<gene>
    <name evidence="2" type="ORF">DVS81_02655</name>
</gene>
<sequence length="88" mass="9241">MPIAIRELKASLSRVLQRAQAGEIIEVTSHSKPIARIVGIPAHADEGLRGLIASGGLSWTGNKPRLQPPVVLVASGTAVSRIVLTDRA</sequence>